<proteinExistence type="predicted"/>
<feature type="region of interest" description="Disordered" evidence="1">
    <location>
        <begin position="94"/>
        <end position="119"/>
    </location>
</feature>
<accession>A0A010RQH6</accession>
<dbReference type="Proteomes" id="UP000020467">
    <property type="component" value="Unassembled WGS sequence"/>
</dbReference>
<reference evidence="2 3" key="1">
    <citation type="submission" date="2014-02" db="EMBL/GenBank/DDBJ databases">
        <title>The genome sequence of Colletotrichum fioriniae PJ7.</title>
        <authorList>
            <person name="Baroncelli R."/>
            <person name="Thon M.R."/>
        </authorList>
    </citation>
    <scope>NUCLEOTIDE SEQUENCE [LARGE SCALE GENOMIC DNA]</scope>
    <source>
        <strain evidence="2 3">PJ7</strain>
    </source>
</reference>
<dbReference type="OrthoDB" id="4841717at2759"/>
<evidence type="ECO:0000313" key="3">
    <source>
        <dbReference type="Proteomes" id="UP000020467"/>
    </source>
</evidence>
<organism evidence="2 3">
    <name type="scientific">Colletotrichum fioriniae PJ7</name>
    <dbReference type="NCBI Taxonomy" id="1445577"/>
    <lineage>
        <taxon>Eukaryota</taxon>
        <taxon>Fungi</taxon>
        <taxon>Dikarya</taxon>
        <taxon>Ascomycota</taxon>
        <taxon>Pezizomycotina</taxon>
        <taxon>Sordariomycetes</taxon>
        <taxon>Hypocreomycetidae</taxon>
        <taxon>Glomerellales</taxon>
        <taxon>Glomerellaceae</taxon>
        <taxon>Colletotrichum</taxon>
        <taxon>Colletotrichum acutatum species complex</taxon>
    </lineage>
</organism>
<protein>
    <submittedName>
        <fullName evidence="2">Uncharacterized protein</fullName>
    </submittedName>
</protein>
<dbReference type="AlphaFoldDB" id="A0A010RQH6"/>
<comment type="caution">
    <text evidence="2">The sequence shown here is derived from an EMBL/GenBank/DDBJ whole genome shotgun (WGS) entry which is preliminary data.</text>
</comment>
<feature type="compositionally biased region" description="Pro residues" evidence="1">
    <location>
        <begin position="1"/>
        <end position="12"/>
    </location>
</feature>
<feature type="compositionally biased region" description="Polar residues" evidence="1">
    <location>
        <begin position="103"/>
        <end position="114"/>
    </location>
</feature>
<feature type="region of interest" description="Disordered" evidence="1">
    <location>
        <begin position="1"/>
        <end position="23"/>
    </location>
</feature>
<sequence>MSSPSDQPPPESTPIEKHPGSTLDIAPRVAVQIKEEWTGFNARFAFLVHPTTKPFRRLAAGNMALILPGVDAGVGVPARFLRIGIRIIKDYGPGDPEFDNMTPKGSTKTSTNAPQAEKESFKAGDMAVCDHFVIDVPDIIMFKKIHFRTGKHSGYTASSVKQAIPREFVQYGLQMAGPVTIKD</sequence>
<evidence type="ECO:0000256" key="1">
    <source>
        <dbReference type="SAM" id="MobiDB-lite"/>
    </source>
</evidence>
<dbReference type="KEGG" id="cfj:CFIO01_11148"/>
<dbReference type="HOGENOM" id="CLU_1475060_0_0_1"/>
<name>A0A010RQH6_9PEZI</name>
<keyword evidence="3" id="KW-1185">Reference proteome</keyword>
<evidence type="ECO:0000313" key="2">
    <source>
        <dbReference type="EMBL" id="EXF80259.1"/>
    </source>
</evidence>
<gene>
    <name evidence="2" type="ORF">CFIO01_11148</name>
</gene>
<dbReference type="EMBL" id="JARH01000457">
    <property type="protein sequence ID" value="EXF80259.1"/>
    <property type="molecule type" value="Genomic_DNA"/>
</dbReference>